<protein>
    <recommendedName>
        <fullName evidence="3">acid phosphatase</fullName>
        <ecNumber evidence="3">3.1.3.2</ecNumber>
    </recommendedName>
</protein>
<gene>
    <name evidence="8" type="ORF">QE152_g31183</name>
</gene>
<evidence type="ECO:0000313" key="8">
    <source>
        <dbReference type="EMBL" id="KAK9700564.1"/>
    </source>
</evidence>
<dbReference type="InterPro" id="IPR033379">
    <property type="entry name" value="Acid_Pase_AS"/>
</dbReference>
<sequence length="199" mass="23324">MPNQSLISVHAVSNLLIGRNPVQNIVFDQKIMPNQSLISVHAIFRHGERTPDRAAHYPNDPYINHKYEPYGYGQLTNEGKKTMYELGNLLRNTYDNYLGNRYKPENVEALSTNVDRTKASLQLVLAGLFPPKDCDIWNDQLDWQPIPFNVDNKFLERITNHPEFLPTYNRYYETEKGQKILKEHREFLAYIKNANFWPI</sequence>
<evidence type="ECO:0000256" key="2">
    <source>
        <dbReference type="ARBA" id="ARBA00005375"/>
    </source>
</evidence>
<keyword evidence="7" id="KW-0325">Glycoprotein</keyword>
<comment type="caution">
    <text evidence="8">The sequence shown here is derived from an EMBL/GenBank/DDBJ whole genome shotgun (WGS) entry which is preliminary data.</text>
</comment>
<dbReference type="CDD" id="cd07061">
    <property type="entry name" value="HP_HAP_like"/>
    <property type="match status" value="1"/>
</dbReference>
<proteinExistence type="inferred from homology"/>
<keyword evidence="6" id="KW-1015">Disulfide bond</keyword>
<evidence type="ECO:0000256" key="1">
    <source>
        <dbReference type="ARBA" id="ARBA00000032"/>
    </source>
</evidence>
<dbReference type="EC" id="3.1.3.2" evidence="3"/>
<dbReference type="InterPro" id="IPR050645">
    <property type="entry name" value="Histidine_acid_phosphatase"/>
</dbReference>
<dbReference type="InterPro" id="IPR000560">
    <property type="entry name" value="His_Pase_clade-2"/>
</dbReference>
<dbReference type="Pfam" id="PF00328">
    <property type="entry name" value="His_Phos_2"/>
    <property type="match status" value="1"/>
</dbReference>
<reference evidence="8 9" key="1">
    <citation type="journal article" date="2024" name="BMC Genomics">
        <title>De novo assembly and annotation of Popillia japonica's genome with initial clues to its potential as an invasive pest.</title>
        <authorList>
            <person name="Cucini C."/>
            <person name="Boschi S."/>
            <person name="Funari R."/>
            <person name="Cardaioli E."/>
            <person name="Iannotti N."/>
            <person name="Marturano G."/>
            <person name="Paoli F."/>
            <person name="Bruttini M."/>
            <person name="Carapelli A."/>
            <person name="Frati F."/>
            <person name="Nardi F."/>
        </authorList>
    </citation>
    <scope>NUCLEOTIDE SEQUENCE [LARGE SCALE GENOMIC DNA]</scope>
    <source>
        <strain evidence="8">DMR45628</strain>
    </source>
</reference>
<evidence type="ECO:0000256" key="3">
    <source>
        <dbReference type="ARBA" id="ARBA00012646"/>
    </source>
</evidence>
<dbReference type="SUPFAM" id="SSF53254">
    <property type="entry name" value="Phosphoglycerate mutase-like"/>
    <property type="match status" value="1"/>
</dbReference>
<keyword evidence="9" id="KW-1185">Reference proteome</keyword>
<keyword evidence="5" id="KW-0378">Hydrolase</keyword>
<dbReference type="PANTHER" id="PTHR11567">
    <property type="entry name" value="ACID PHOSPHATASE-RELATED"/>
    <property type="match status" value="1"/>
</dbReference>
<dbReference type="Proteomes" id="UP001458880">
    <property type="component" value="Unassembled WGS sequence"/>
</dbReference>
<comment type="similarity">
    <text evidence="2">Belongs to the histidine acid phosphatase family.</text>
</comment>
<evidence type="ECO:0000313" key="9">
    <source>
        <dbReference type="Proteomes" id="UP001458880"/>
    </source>
</evidence>
<dbReference type="PANTHER" id="PTHR11567:SF211">
    <property type="entry name" value="PROSTATIC ACID PHOSPHATASE"/>
    <property type="match status" value="1"/>
</dbReference>
<evidence type="ECO:0000256" key="4">
    <source>
        <dbReference type="ARBA" id="ARBA00022729"/>
    </source>
</evidence>
<name>A0AAW1JC61_POPJA</name>
<comment type="catalytic activity">
    <reaction evidence="1">
        <text>a phosphate monoester + H2O = an alcohol + phosphate</text>
        <dbReference type="Rhea" id="RHEA:15017"/>
        <dbReference type="ChEBI" id="CHEBI:15377"/>
        <dbReference type="ChEBI" id="CHEBI:30879"/>
        <dbReference type="ChEBI" id="CHEBI:43474"/>
        <dbReference type="ChEBI" id="CHEBI:67140"/>
        <dbReference type="EC" id="3.1.3.2"/>
    </reaction>
</comment>
<dbReference type="PROSITE" id="PS00616">
    <property type="entry name" value="HIS_ACID_PHOSPHAT_1"/>
    <property type="match status" value="1"/>
</dbReference>
<dbReference type="Gene3D" id="3.40.50.1240">
    <property type="entry name" value="Phosphoglycerate mutase-like"/>
    <property type="match status" value="1"/>
</dbReference>
<organism evidence="8 9">
    <name type="scientific">Popillia japonica</name>
    <name type="common">Japanese beetle</name>
    <dbReference type="NCBI Taxonomy" id="7064"/>
    <lineage>
        <taxon>Eukaryota</taxon>
        <taxon>Metazoa</taxon>
        <taxon>Ecdysozoa</taxon>
        <taxon>Arthropoda</taxon>
        <taxon>Hexapoda</taxon>
        <taxon>Insecta</taxon>
        <taxon>Pterygota</taxon>
        <taxon>Neoptera</taxon>
        <taxon>Endopterygota</taxon>
        <taxon>Coleoptera</taxon>
        <taxon>Polyphaga</taxon>
        <taxon>Scarabaeiformia</taxon>
        <taxon>Scarabaeidae</taxon>
        <taxon>Rutelinae</taxon>
        <taxon>Popillia</taxon>
    </lineage>
</organism>
<dbReference type="AlphaFoldDB" id="A0AAW1JC61"/>
<dbReference type="InterPro" id="IPR029033">
    <property type="entry name" value="His_PPase_superfam"/>
</dbReference>
<dbReference type="EMBL" id="JASPKY010000435">
    <property type="protein sequence ID" value="KAK9700564.1"/>
    <property type="molecule type" value="Genomic_DNA"/>
</dbReference>
<accession>A0AAW1JC61</accession>
<evidence type="ECO:0000256" key="5">
    <source>
        <dbReference type="ARBA" id="ARBA00022801"/>
    </source>
</evidence>
<evidence type="ECO:0000256" key="7">
    <source>
        <dbReference type="ARBA" id="ARBA00023180"/>
    </source>
</evidence>
<evidence type="ECO:0000256" key="6">
    <source>
        <dbReference type="ARBA" id="ARBA00023157"/>
    </source>
</evidence>
<dbReference type="GO" id="GO:0003993">
    <property type="term" value="F:acid phosphatase activity"/>
    <property type="evidence" value="ECO:0007669"/>
    <property type="project" value="UniProtKB-EC"/>
</dbReference>
<keyword evidence="4" id="KW-0732">Signal</keyword>